<gene>
    <name evidence="2" type="ORF">X801_03152</name>
</gene>
<organism evidence="2 3">
    <name type="scientific">Opisthorchis viverrini</name>
    <name type="common">Southeast Asian liver fluke</name>
    <dbReference type="NCBI Taxonomy" id="6198"/>
    <lineage>
        <taxon>Eukaryota</taxon>
        <taxon>Metazoa</taxon>
        <taxon>Spiralia</taxon>
        <taxon>Lophotrochozoa</taxon>
        <taxon>Platyhelminthes</taxon>
        <taxon>Trematoda</taxon>
        <taxon>Digenea</taxon>
        <taxon>Opisthorchiida</taxon>
        <taxon>Opisthorchiata</taxon>
        <taxon>Opisthorchiidae</taxon>
        <taxon>Opisthorchis</taxon>
    </lineage>
</organism>
<name>A0A1S8X2Q3_OPIVI</name>
<dbReference type="Proteomes" id="UP000243686">
    <property type="component" value="Unassembled WGS sequence"/>
</dbReference>
<accession>A0A1S8X2Q3</accession>
<protein>
    <submittedName>
        <fullName evidence="2">Uncharacterized protein</fullName>
    </submittedName>
</protein>
<evidence type="ECO:0000313" key="3">
    <source>
        <dbReference type="Proteomes" id="UP000243686"/>
    </source>
</evidence>
<dbReference type="AlphaFoldDB" id="A0A1S8X2Q3"/>
<reference evidence="2 3" key="1">
    <citation type="submission" date="2015-03" db="EMBL/GenBank/DDBJ databases">
        <title>Draft genome of the nematode, Opisthorchis viverrini.</title>
        <authorList>
            <person name="Mitreva M."/>
        </authorList>
    </citation>
    <scope>NUCLEOTIDE SEQUENCE [LARGE SCALE GENOMIC DNA]</scope>
    <source>
        <strain evidence="2">Khon Kaen</strain>
    </source>
</reference>
<evidence type="ECO:0000256" key="1">
    <source>
        <dbReference type="SAM" id="MobiDB-lite"/>
    </source>
</evidence>
<proteinExistence type="predicted"/>
<feature type="region of interest" description="Disordered" evidence="1">
    <location>
        <begin position="1"/>
        <end position="20"/>
    </location>
</feature>
<keyword evidence="3" id="KW-1185">Reference proteome</keyword>
<dbReference type="EMBL" id="KV892354">
    <property type="protein sequence ID" value="OON20956.1"/>
    <property type="molecule type" value="Genomic_DNA"/>
</dbReference>
<evidence type="ECO:0000313" key="2">
    <source>
        <dbReference type="EMBL" id="OON20956.1"/>
    </source>
</evidence>
<sequence>MKDSQSPQNRHPRSSSTSNLSALCCHTTSAQSLPNYANKQYTPMFVVTARGLEVVRAVGTLLKAAAGVGLERRGAHIRRIVSVTVVQDQPLELEVALDTRNPVLVPGHGLLDLAHGPDHVLHHKVSLAIVLGLALAHVPGLVRHIPVGVDAHIRADPEAARTLQDTLDPDPTIQLLPFKLAAKTQETAQNA</sequence>